<dbReference type="Pfam" id="PF00561">
    <property type="entry name" value="Abhydrolase_1"/>
    <property type="match status" value="1"/>
</dbReference>
<dbReference type="RefSeq" id="WP_165243038.1">
    <property type="nucleotide sequence ID" value="NZ_JAAKZV010000230.1"/>
</dbReference>
<dbReference type="InterPro" id="IPR029058">
    <property type="entry name" value="AB_hydrolase_fold"/>
</dbReference>
<keyword evidence="2" id="KW-0378">Hydrolase</keyword>
<dbReference type="EMBL" id="JAAKZV010000230">
    <property type="protein sequence ID" value="NGN68773.1"/>
    <property type="molecule type" value="Genomic_DNA"/>
</dbReference>
<dbReference type="AlphaFoldDB" id="A0A6G4U9H3"/>
<dbReference type="InterPro" id="IPR000073">
    <property type="entry name" value="AB_hydrolase_1"/>
</dbReference>
<proteinExistence type="predicted"/>
<evidence type="ECO:0000313" key="3">
    <source>
        <dbReference type="Proteomes" id="UP000481583"/>
    </source>
</evidence>
<dbReference type="PANTHER" id="PTHR43798:SF33">
    <property type="entry name" value="HYDROLASE, PUTATIVE (AFU_ORTHOLOGUE AFUA_2G14860)-RELATED"/>
    <property type="match status" value="1"/>
</dbReference>
<dbReference type="PANTHER" id="PTHR43798">
    <property type="entry name" value="MONOACYLGLYCEROL LIPASE"/>
    <property type="match status" value="1"/>
</dbReference>
<dbReference type="SUPFAM" id="SSF53474">
    <property type="entry name" value="alpha/beta-Hydrolases"/>
    <property type="match status" value="1"/>
</dbReference>
<gene>
    <name evidence="2" type="ORF">G5C51_33390</name>
</gene>
<sequence>MHALTASGTDVAYRSAGDGRGLVLLHGSFSDGASAFGHIADRWADRRTVITPDYAGAGASTVPDGPLSLDTLVDQAAAVIKDAADEPVDLLGTSLGAVVAAATAARHPGLVRRLVLVAGWQSSDDPRHQLVFSTWHRLFGTDPALALRYGLSLAFSPEFLSGLGHDRLNGLADRSFPPATDRRIELGLRIDLRAETPAIAAPTLVVGLTQDQLVPPRHARELRAAIPASTYAELDSGHAVQLERPDELVRITRDFLFQEEPARQAGTDR</sequence>
<protein>
    <submittedName>
        <fullName evidence="2">Alpha/beta fold hydrolase</fullName>
    </submittedName>
</protein>
<dbReference type="GO" id="GO:0016787">
    <property type="term" value="F:hydrolase activity"/>
    <property type="evidence" value="ECO:0007669"/>
    <property type="project" value="UniProtKB-KW"/>
</dbReference>
<name>A0A6G4U9H3_9ACTN</name>
<dbReference type="InterPro" id="IPR050266">
    <property type="entry name" value="AB_hydrolase_sf"/>
</dbReference>
<accession>A0A6G4U9H3</accession>
<dbReference type="Proteomes" id="UP000481583">
    <property type="component" value="Unassembled WGS sequence"/>
</dbReference>
<dbReference type="Gene3D" id="3.40.50.1820">
    <property type="entry name" value="alpha/beta hydrolase"/>
    <property type="match status" value="1"/>
</dbReference>
<evidence type="ECO:0000313" key="2">
    <source>
        <dbReference type="EMBL" id="NGN68773.1"/>
    </source>
</evidence>
<reference evidence="2 3" key="1">
    <citation type="submission" date="2020-02" db="EMBL/GenBank/DDBJ databases">
        <title>Whole-genome analyses of novel actinobacteria.</title>
        <authorList>
            <person name="Sahin N."/>
        </authorList>
    </citation>
    <scope>NUCLEOTIDE SEQUENCE [LARGE SCALE GENOMIC DNA]</scope>
    <source>
        <strain evidence="2 3">A7024</strain>
    </source>
</reference>
<comment type="caution">
    <text evidence="2">The sequence shown here is derived from an EMBL/GenBank/DDBJ whole genome shotgun (WGS) entry which is preliminary data.</text>
</comment>
<organism evidence="2 3">
    <name type="scientific">Streptomyces coryli</name>
    <dbReference type="NCBI Taxonomy" id="1128680"/>
    <lineage>
        <taxon>Bacteria</taxon>
        <taxon>Bacillati</taxon>
        <taxon>Actinomycetota</taxon>
        <taxon>Actinomycetes</taxon>
        <taxon>Kitasatosporales</taxon>
        <taxon>Streptomycetaceae</taxon>
        <taxon>Streptomyces</taxon>
    </lineage>
</organism>
<keyword evidence="3" id="KW-1185">Reference proteome</keyword>
<dbReference type="PRINTS" id="PR00111">
    <property type="entry name" value="ABHYDROLASE"/>
</dbReference>
<feature type="domain" description="AB hydrolase-1" evidence="1">
    <location>
        <begin position="22"/>
        <end position="245"/>
    </location>
</feature>
<evidence type="ECO:0000259" key="1">
    <source>
        <dbReference type="Pfam" id="PF00561"/>
    </source>
</evidence>
<dbReference type="GO" id="GO:0016020">
    <property type="term" value="C:membrane"/>
    <property type="evidence" value="ECO:0007669"/>
    <property type="project" value="TreeGrafter"/>
</dbReference>